<dbReference type="AlphaFoldDB" id="A0A085WWJ9"/>
<sequence length="788" mass="85021">MTFLAWALGVLLPALTLLIELNSRMCAEEFFDPLPTWMHVFLVACVPLANGFGLVATLEGSPRWMRAALVANGAVLGISAVYTAIFLPLLPLSVIAILIVGMGLLPLAPLFSLITALIIRGRLKRALPAEAPLPRAWIGAAVALVAFFAAEGRVAGTRLALHAAVNGGPKTQRAALEWLREAGSEEILRAACYVAPQRASLLDFLMSFDGAVSTAEARTAYYRVTGQPFNTRPKPDGLSTGRFFHLADEDGPPDPARVDWELATSTVGGRVPGLSLASSELKGSVDGDAALAYLEWTMSFATTAEGQSEARTQVLLPPGAVVSRVTLFIDGQEREAAFASTGKVEAAYAKIVRARRDPLLVTLRGPDRLQVQCFPVVKATPMKIKIGFTVPLLPRDEARFATLLLPSFAERNFHIPEDFRHVVRVESRRPLTTAAGGSVEQRHDGVSEWLGSLADEALQPPKAMLTVERKGAAEVAWTEDLMDAQGYIVRQQLRRSTVELPARVILVVEGSKAMKEALPEIASALSVFPKGTELAVLASRDGVEEILPLGPVSDEGLQRAAKELQGLRAAGGQDGSPALARAWELAAGSERSTVIWVHGPHPLEPGAVGDAPNWWITSRHPHEVLDVMVGRGPNRIAVDLSRAVRFRPVPRLGTLEEDLRRVFTSWGGHSYVLQRDRLPVTEVSSTGEAWKTSSHLARLWASSESDRLLAEGGDESREQAGALAARHQLVTEVSGAVVLERKEQYDEAGLRPVEPGTVPSVPEPETWMLLAVACALLGAFAFRLRRAP</sequence>
<keyword evidence="4" id="KW-1185">Reference proteome</keyword>
<feature type="domain" description="VIT" evidence="2">
    <location>
        <begin position="260"/>
        <end position="390"/>
    </location>
</feature>
<evidence type="ECO:0000256" key="1">
    <source>
        <dbReference type="SAM" id="Phobius"/>
    </source>
</evidence>
<keyword evidence="1" id="KW-0472">Membrane</keyword>
<gene>
    <name evidence="3" type="ORF">DB31_0323</name>
</gene>
<feature type="transmembrane region" description="Helical" evidence="1">
    <location>
        <begin position="69"/>
        <end position="89"/>
    </location>
</feature>
<name>A0A085WWJ9_9BACT</name>
<organism evidence="3 4">
    <name type="scientific">Hyalangium minutum</name>
    <dbReference type="NCBI Taxonomy" id="394096"/>
    <lineage>
        <taxon>Bacteria</taxon>
        <taxon>Pseudomonadati</taxon>
        <taxon>Myxococcota</taxon>
        <taxon>Myxococcia</taxon>
        <taxon>Myxococcales</taxon>
        <taxon>Cystobacterineae</taxon>
        <taxon>Archangiaceae</taxon>
        <taxon>Hyalangium</taxon>
    </lineage>
</organism>
<accession>A0A085WWJ9</accession>
<dbReference type="PATRIC" id="fig|394096.3.peg.321"/>
<dbReference type="InterPro" id="IPR013694">
    <property type="entry name" value="VIT"/>
</dbReference>
<comment type="caution">
    <text evidence="3">The sequence shown here is derived from an EMBL/GenBank/DDBJ whole genome shotgun (WGS) entry which is preliminary data.</text>
</comment>
<dbReference type="InterPro" id="IPR013424">
    <property type="entry name" value="Ice-binding_C"/>
</dbReference>
<protein>
    <recommendedName>
        <fullName evidence="2">VIT domain-containing protein</fullName>
    </recommendedName>
</protein>
<reference evidence="3 4" key="1">
    <citation type="submission" date="2014-04" db="EMBL/GenBank/DDBJ databases">
        <title>Genome assembly of Hyalangium minutum DSM 14724.</title>
        <authorList>
            <person name="Sharma G."/>
            <person name="Subramanian S."/>
        </authorList>
    </citation>
    <scope>NUCLEOTIDE SEQUENCE [LARGE SCALE GENOMIC DNA]</scope>
    <source>
        <strain evidence="3 4">DSM 14724</strain>
    </source>
</reference>
<dbReference type="EMBL" id="JMCB01000001">
    <property type="protein sequence ID" value="KFE72062.1"/>
    <property type="molecule type" value="Genomic_DNA"/>
</dbReference>
<keyword evidence="1" id="KW-0812">Transmembrane</keyword>
<evidence type="ECO:0000313" key="4">
    <source>
        <dbReference type="Proteomes" id="UP000028725"/>
    </source>
</evidence>
<feature type="transmembrane region" description="Helical" evidence="1">
    <location>
        <begin position="95"/>
        <end position="119"/>
    </location>
</feature>
<evidence type="ECO:0000259" key="2">
    <source>
        <dbReference type="PROSITE" id="PS51468"/>
    </source>
</evidence>
<feature type="transmembrane region" description="Helical" evidence="1">
    <location>
        <begin position="131"/>
        <end position="150"/>
    </location>
</feature>
<feature type="transmembrane region" description="Helical" evidence="1">
    <location>
        <begin position="37"/>
        <end position="57"/>
    </location>
</feature>
<dbReference type="Proteomes" id="UP000028725">
    <property type="component" value="Unassembled WGS sequence"/>
</dbReference>
<keyword evidence="1" id="KW-1133">Transmembrane helix</keyword>
<evidence type="ECO:0000313" key="3">
    <source>
        <dbReference type="EMBL" id="KFE72062.1"/>
    </source>
</evidence>
<dbReference type="STRING" id="394096.DB31_0323"/>
<proteinExistence type="predicted"/>
<dbReference type="PROSITE" id="PS51468">
    <property type="entry name" value="VIT"/>
    <property type="match status" value="1"/>
</dbReference>
<dbReference type="Pfam" id="PF07589">
    <property type="entry name" value="PEP-CTERM"/>
    <property type="match status" value="1"/>
</dbReference>